<proteinExistence type="predicted"/>
<evidence type="ECO:0000313" key="3">
    <source>
        <dbReference type="Proteomes" id="UP000649617"/>
    </source>
</evidence>
<feature type="non-terminal residue" evidence="2">
    <location>
        <position position="1"/>
    </location>
</feature>
<protein>
    <submittedName>
        <fullName evidence="2">Mcm10 protein</fullName>
    </submittedName>
</protein>
<sequence>VVLDRQLPSNCRSCNGHNWKQVSLRKVQRAAPMERDLLLPRGEELPFLNSIHIPDLQSKAPLKQGREAQDDYEGL</sequence>
<dbReference type="InterPro" id="IPR056791">
    <property type="entry name" value="Znf_Mcm10_C"/>
</dbReference>
<evidence type="ECO:0000313" key="2">
    <source>
        <dbReference type="EMBL" id="CAE7765355.1"/>
    </source>
</evidence>
<dbReference type="Pfam" id="PF09332">
    <property type="entry name" value="Mcm10"/>
    <property type="match status" value="1"/>
</dbReference>
<name>A0A812YCB4_SYMPI</name>
<organism evidence="2 3">
    <name type="scientific">Symbiodinium pilosum</name>
    <name type="common">Dinoflagellate</name>
    <dbReference type="NCBI Taxonomy" id="2952"/>
    <lineage>
        <taxon>Eukaryota</taxon>
        <taxon>Sar</taxon>
        <taxon>Alveolata</taxon>
        <taxon>Dinophyceae</taxon>
        <taxon>Suessiales</taxon>
        <taxon>Symbiodiniaceae</taxon>
        <taxon>Symbiodinium</taxon>
    </lineage>
</organism>
<dbReference type="OrthoDB" id="273123at2759"/>
<accession>A0A812YCB4</accession>
<keyword evidence="3" id="KW-1185">Reference proteome</keyword>
<feature type="domain" description="Mcm10 C-terminal zinc binding motif" evidence="1">
    <location>
        <begin position="3"/>
        <end position="50"/>
    </location>
</feature>
<dbReference type="AlphaFoldDB" id="A0A812YCB4"/>
<gene>
    <name evidence="2" type="primary">mcm10</name>
    <name evidence="2" type="ORF">SPIL2461_LOCUS22429</name>
</gene>
<comment type="caution">
    <text evidence="2">The sequence shown here is derived from an EMBL/GenBank/DDBJ whole genome shotgun (WGS) entry which is preliminary data.</text>
</comment>
<reference evidence="2" key="1">
    <citation type="submission" date="2021-02" db="EMBL/GenBank/DDBJ databases">
        <authorList>
            <person name="Dougan E. K."/>
            <person name="Rhodes N."/>
            <person name="Thang M."/>
            <person name="Chan C."/>
        </authorList>
    </citation>
    <scope>NUCLEOTIDE SEQUENCE</scope>
</reference>
<dbReference type="EMBL" id="CAJNIZ010047278">
    <property type="protein sequence ID" value="CAE7765355.1"/>
    <property type="molecule type" value="Genomic_DNA"/>
</dbReference>
<evidence type="ECO:0000259" key="1">
    <source>
        <dbReference type="Pfam" id="PF09332"/>
    </source>
</evidence>
<dbReference type="Proteomes" id="UP000649617">
    <property type="component" value="Unassembled WGS sequence"/>
</dbReference>